<dbReference type="EMBL" id="CP056775">
    <property type="protein sequence ID" value="QRR00134.1"/>
    <property type="molecule type" value="Genomic_DNA"/>
</dbReference>
<protein>
    <recommendedName>
        <fullName evidence="3">Transposase DDE domain-containing protein</fullName>
    </recommendedName>
</protein>
<name>A0ABX7I2S9_9BACT</name>
<sequence length="56" mass="6006">MAVDTSQGVISHIQADFADGRDSQYLPAMTEKVEGRIKANELCMTELLADGGYSNG</sequence>
<accession>A0ABX7I2S9</accession>
<evidence type="ECO:0000313" key="1">
    <source>
        <dbReference type="EMBL" id="QRR00134.1"/>
    </source>
</evidence>
<proteinExistence type="predicted"/>
<reference evidence="1 2" key="1">
    <citation type="submission" date="2020-06" db="EMBL/GenBank/DDBJ databases">
        <title>Dyadobacter sandarakinus sp. nov., isolated from the soil of the Arctic Yellow River Station.</title>
        <authorList>
            <person name="Zhang Y."/>
            <person name="Peng F."/>
        </authorList>
    </citation>
    <scope>NUCLEOTIDE SEQUENCE [LARGE SCALE GENOMIC DNA]</scope>
    <source>
        <strain evidence="1 2">Q3-56</strain>
    </source>
</reference>
<evidence type="ECO:0008006" key="3">
    <source>
        <dbReference type="Google" id="ProtNLM"/>
    </source>
</evidence>
<evidence type="ECO:0000313" key="2">
    <source>
        <dbReference type="Proteomes" id="UP000612680"/>
    </source>
</evidence>
<keyword evidence="2" id="KW-1185">Reference proteome</keyword>
<gene>
    <name evidence="1" type="ORF">HWI92_04050</name>
</gene>
<organism evidence="1 2">
    <name type="scientific">Dyadobacter sandarakinus</name>
    <dbReference type="NCBI Taxonomy" id="2747268"/>
    <lineage>
        <taxon>Bacteria</taxon>
        <taxon>Pseudomonadati</taxon>
        <taxon>Bacteroidota</taxon>
        <taxon>Cytophagia</taxon>
        <taxon>Cytophagales</taxon>
        <taxon>Spirosomataceae</taxon>
        <taxon>Dyadobacter</taxon>
    </lineage>
</organism>
<dbReference type="RefSeq" id="WP_204660895.1">
    <property type="nucleotide sequence ID" value="NZ_CP056775.1"/>
</dbReference>
<dbReference type="Proteomes" id="UP000612680">
    <property type="component" value="Chromosome"/>
</dbReference>